<sequence>MHAHIHTHIYFLDACERLTSIADLAKAAGVGHGSYWFPSSVTFQHSSSTIKSNHRNNLNNSSNNYKYNHPGISSTSSCSESGHSSSCHDSKQITDYLISNTTTKNSIIKSSESSLSSSSRLKTVHKRSRNDTHNLYQLMMNGPGQDNAFYLVMPSTKPNPANHNNCSYNNNNNNNTTNSHTLGKKHQSLHTRK</sequence>
<evidence type="ECO:0000256" key="1">
    <source>
        <dbReference type="SAM" id="MobiDB-lite"/>
    </source>
</evidence>
<name>A0A183NWD2_9TREM</name>
<gene>
    <name evidence="2" type="ORF">SMTD_LOCUS6418</name>
</gene>
<feature type="compositionally biased region" description="Basic residues" evidence="1">
    <location>
        <begin position="182"/>
        <end position="193"/>
    </location>
</feature>
<accession>A0A183NWD2</accession>
<evidence type="ECO:0000313" key="2">
    <source>
        <dbReference type="EMBL" id="VDP33810.1"/>
    </source>
</evidence>
<dbReference type="Proteomes" id="UP000269396">
    <property type="component" value="Unassembled WGS sequence"/>
</dbReference>
<dbReference type="EMBL" id="UZAL01027578">
    <property type="protein sequence ID" value="VDP33810.1"/>
    <property type="molecule type" value="Genomic_DNA"/>
</dbReference>
<proteinExistence type="predicted"/>
<feature type="compositionally biased region" description="Low complexity" evidence="1">
    <location>
        <begin position="162"/>
        <end position="180"/>
    </location>
</feature>
<protein>
    <submittedName>
        <fullName evidence="2">Uncharacterized protein</fullName>
    </submittedName>
</protein>
<evidence type="ECO:0000313" key="3">
    <source>
        <dbReference type="Proteomes" id="UP000269396"/>
    </source>
</evidence>
<dbReference type="AlphaFoldDB" id="A0A183NWD2"/>
<reference evidence="2 3" key="1">
    <citation type="submission" date="2018-11" db="EMBL/GenBank/DDBJ databases">
        <authorList>
            <consortium name="Pathogen Informatics"/>
        </authorList>
    </citation>
    <scope>NUCLEOTIDE SEQUENCE [LARGE SCALE GENOMIC DNA]</scope>
    <source>
        <strain>Denwood</strain>
        <strain evidence="3">Zambia</strain>
    </source>
</reference>
<feature type="region of interest" description="Disordered" evidence="1">
    <location>
        <begin position="162"/>
        <end position="193"/>
    </location>
</feature>
<organism evidence="2 3">
    <name type="scientific">Schistosoma mattheei</name>
    <dbReference type="NCBI Taxonomy" id="31246"/>
    <lineage>
        <taxon>Eukaryota</taxon>
        <taxon>Metazoa</taxon>
        <taxon>Spiralia</taxon>
        <taxon>Lophotrochozoa</taxon>
        <taxon>Platyhelminthes</taxon>
        <taxon>Trematoda</taxon>
        <taxon>Digenea</taxon>
        <taxon>Strigeidida</taxon>
        <taxon>Schistosomatoidea</taxon>
        <taxon>Schistosomatidae</taxon>
        <taxon>Schistosoma</taxon>
    </lineage>
</organism>
<keyword evidence="3" id="KW-1185">Reference proteome</keyword>